<dbReference type="EMBL" id="CACRUA010000009">
    <property type="protein sequence ID" value="VYT93994.1"/>
    <property type="molecule type" value="Genomic_DNA"/>
</dbReference>
<dbReference type="GO" id="GO:0003700">
    <property type="term" value="F:DNA-binding transcription factor activity"/>
    <property type="evidence" value="ECO:0007669"/>
    <property type="project" value="InterPro"/>
</dbReference>
<evidence type="ECO:0000259" key="5">
    <source>
        <dbReference type="PROSITE" id="PS50937"/>
    </source>
</evidence>
<keyword evidence="2" id="KW-0238">DNA-binding</keyword>
<dbReference type="InterPro" id="IPR009061">
    <property type="entry name" value="DNA-bd_dom_put_sf"/>
</dbReference>
<dbReference type="GO" id="GO:0003677">
    <property type="term" value="F:DNA binding"/>
    <property type="evidence" value="ECO:0007669"/>
    <property type="project" value="UniProtKB-KW"/>
</dbReference>
<dbReference type="Pfam" id="PF13411">
    <property type="entry name" value="MerR_1"/>
    <property type="match status" value="1"/>
</dbReference>
<organism evidence="6">
    <name type="scientific">Clostridium symbiosum</name>
    <name type="common">Bacteroides symbiosus</name>
    <dbReference type="NCBI Taxonomy" id="1512"/>
    <lineage>
        <taxon>Bacteria</taxon>
        <taxon>Bacillati</taxon>
        <taxon>Bacillota</taxon>
        <taxon>Clostridia</taxon>
        <taxon>Lachnospirales</taxon>
        <taxon>Lachnospiraceae</taxon>
        <taxon>Otoolea</taxon>
    </lineage>
</organism>
<dbReference type="InterPro" id="IPR047057">
    <property type="entry name" value="MerR_fam"/>
</dbReference>
<dbReference type="InterPro" id="IPR000551">
    <property type="entry name" value="MerR-type_HTH_dom"/>
</dbReference>
<proteinExistence type="predicted"/>
<dbReference type="PROSITE" id="PS50937">
    <property type="entry name" value="HTH_MERR_2"/>
    <property type="match status" value="1"/>
</dbReference>
<dbReference type="PANTHER" id="PTHR30204:SF90">
    <property type="entry name" value="HTH-TYPE TRANSCRIPTIONAL ACTIVATOR MTA"/>
    <property type="match status" value="1"/>
</dbReference>
<dbReference type="CDD" id="cd01106">
    <property type="entry name" value="HTH_TipAL-Mta"/>
    <property type="match status" value="1"/>
</dbReference>
<keyword evidence="1" id="KW-0805">Transcription regulation</keyword>
<name>A0A6N3ANM2_CLOSY</name>
<accession>A0A6N3ANM2</accession>
<keyword evidence="4" id="KW-0804">Transcription</keyword>
<gene>
    <name evidence="6" type="primary">mta</name>
    <name evidence="6" type="ORF">CSLFYP84_00966</name>
</gene>
<evidence type="ECO:0000256" key="3">
    <source>
        <dbReference type="ARBA" id="ARBA00023159"/>
    </source>
</evidence>
<dbReference type="SUPFAM" id="SSF89082">
    <property type="entry name" value="Antibiotic binding domain of TipA-like multidrug resistance regulators"/>
    <property type="match status" value="1"/>
</dbReference>
<dbReference type="Gene3D" id="1.10.490.50">
    <property type="entry name" value="Antibiotic binding domain of TipA-like multidrug resistance regulators"/>
    <property type="match status" value="1"/>
</dbReference>
<evidence type="ECO:0000256" key="1">
    <source>
        <dbReference type="ARBA" id="ARBA00023015"/>
    </source>
</evidence>
<dbReference type="InterPro" id="IPR036244">
    <property type="entry name" value="TipA-like_antibiotic-bd"/>
</dbReference>
<evidence type="ECO:0000313" key="6">
    <source>
        <dbReference type="EMBL" id="VYT93994.1"/>
    </source>
</evidence>
<protein>
    <submittedName>
        <fullName evidence="6">HTH-type transcriptional activator mta</fullName>
    </submittedName>
</protein>
<dbReference type="Pfam" id="PF07739">
    <property type="entry name" value="TipAS"/>
    <property type="match status" value="1"/>
</dbReference>
<sequence length="248" mass="28147">MNTIKEVSRITGVSPRTLHYYDSIGLLKPARVTESGYRLYDEASLERLQHILLFKELRFPLKKIKQILDSPDFDRNLALEQQLNLLLLQKEHLENLIDLTRGIRMTGVKNLDFSAFDAKKIDEYAAQAKTAWGKSAAYREYEEKMKNRSEEDCTSINQSFMELFSEFGRLNALSILPDSDEAQSLVEQLMQFITENFYSCTPELLQSLGRMYGGGGGFAESIDKKGGRGTADFTSKAIDIYADKHSCG</sequence>
<dbReference type="PANTHER" id="PTHR30204">
    <property type="entry name" value="REDOX-CYCLING DRUG-SENSING TRANSCRIPTIONAL ACTIVATOR SOXR"/>
    <property type="match status" value="1"/>
</dbReference>
<keyword evidence="3" id="KW-0010">Activator</keyword>
<evidence type="ECO:0000256" key="4">
    <source>
        <dbReference type="ARBA" id="ARBA00023163"/>
    </source>
</evidence>
<feature type="domain" description="HTH merR-type" evidence="5">
    <location>
        <begin position="1"/>
        <end position="70"/>
    </location>
</feature>
<evidence type="ECO:0000256" key="2">
    <source>
        <dbReference type="ARBA" id="ARBA00023125"/>
    </source>
</evidence>
<dbReference type="Gene3D" id="1.10.1660.10">
    <property type="match status" value="1"/>
</dbReference>
<dbReference type="AlphaFoldDB" id="A0A6N3ANM2"/>
<dbReference type="InterPro" id="IPR012925">
    <property type="entry name" value="TipAS_dom"/>
</dbReference>
<dbReference type="RefSeq" id="WP_054345067.1">
    <property type="nucleotide sequence ID" value="NZ_BAABZD010000002.1"/>
</dbReference>
<dbReference type="SMART" id="SM00422">
    <property type="entry name" value="HTH_MERR"/>
    <property type="match status" value="1"/>
</dbReference>
<dbReference type="PRINTS" id="PR00040">
    <property type="entry name" value="HTHMERR"/>
</dbReference>
<reference evidence="6" key="1">
    <citation type="submission" date="2019-11" db="EMBL/GenBank/DDBJ databases">
        <authorList>
            <person name="Feng L."/>
        </authorList>
    </citation>
    <scope>NUCLEOTIDE SEQUENCE</scope>
    <source>
        <strain evidence="6">CsymbiosumLFYP84</strain>
    </source>
</reference>
<dbReference type="SUPFAM" id="SSF46955">
    <property type="entry name" value="Putative DNA-binding domain"/>
    <property type="match status" value="1"/>
</dbReference>